<reference evidence="4" key="1">
    <citation type="submission" date="2025-08" db="UniProtKB">
        <authorList>
            <consortium name="RefSeq"/>
        </authorList>
    </citation>
    <scope>IDENTIFICATION</scope>
    <source>
        <tissue evidence="4">Total insect</tissue>
    </source>
</reference>
<feature type="transmembrane region" description="Helical" evidence="2">
    <location>
        <begin position="156"/>
        <end position="182"/>
    </location>
</feature>
<dbReference type="OrthoDB" id="10590589at2759"/>
<feature type="region of interest" description="Disordered" evidence="1">
    <location>
        <begin position="74"/>
        <end position="118"/>
    </location>
</feature>
<dbReference type="InParanoid" id="A0A6P8YG96"/>
<dbReference type="GeneID" id="117642149"/>
<dbReference type="Proteomes" id="UP000515158">
    <property type="component" value="Unplaced"/>
</dbReference>
<evidence type="ECO:0000256" key="2">
    <source>
        <dbReference type="SAM" id="Phobius"/>
    </source>
</evidence>
<dbReference type="KEGG" id="tpal:117642149"/>
<feature type="transmembrane region" description="Helical" evidence="2">
    <location>
        <begin position="131"/>
        <end position="150"/>
    </location>
</feature>
<evidence type="ECO:0000313" key="3">
    <source>
        <dbReference type="Proteomes" id="UP000515158"/>
    </source>
</evidence>
<evidence type="ECO:0000313" key="4">
    <source>
        <dbReference type="RefSeq" id="XP_034235930.1"/>
    </source>
</evidence>
<accession>A0A6P8YG96</accession>
<keyword evidence="3" id="KW-1185">Reference proteome</keyword>
<keyword evidence="2" id="KW-0472">Membrane</keyword>
<organism evidence="4">
    <name type="scientific">Thrips palmi</name>
    <name type="common">Melon thrips</name>
    <dbReference type="NCBI Taxonomy" id="161013"/>
    <lineage>
        <taxon>Eukaryota</taxon>
        <taxon>Metazoa</taxon>
        <taxon>Ecdysozoa</taxon>
        <taxon>Arthropoda</taxon>
        <taxon>Hexapoda</taxon>
        <taxon>Insecta</taxon>
        <taxon>Pterygota</taxon>
        <taxon>Neoptera</taxon>
        <taxon>Paraneoptera</taxon>
        <taxon>Thysanoptera</taxon>
        <taxon>Terebrantia</taxon>
        <taxon>Thripoidea</taxon>
        <taxon>Thripidae</taxon>
        <taxon>Thrips</taxon>
    </lineage>
</organism>
<name>A0A6P8YG96_THRPL</name>
<feature type="transmembrane region" description="Helical" evidence="2">
    <location>
        <begin position="6"/>
        <end position="25"/>
    </location>
</feature>
<feature type="compositionally biased region" description="Acidic residues" evidence="1">
    <location>
        <begin position="97"/>
        <end position="107"/>
    </location>
</feature>
<keyword evidence="2" id="KW-0812">Transmembrane</keyword>
<protein>
    <submittedName>
        <fullName evidence="4">Uncharacterized protein LOC117642149</fullName>
    </submittedName>
</protein>
<gene>
    <name evidence="4" type="primary">LOC117642149</name>
</gene>
<dbReference type="AlphaFoldDB" id="A0A6P8YG96"/>
<keyword evidence="2" id="KW-1133">Transmembrane helix</keyword>
<sequence length="228" mass="25136">MLLNTMFLLVVVLATIAVVQAEFAASTAATPARMFSGDAALQCVGECRRTAFDEDLRRSDDGGLDLQDDLKANVTAKADDDPTHDKLPDSAARMTEDLDEEDDDEDKAEGALAEGRATRAKRRQSLKIRKVDGAVLQMLLMLKMMPVMFISTKVAILSFLVQLKSLMLSVVSAGIAAVQFFWRFQEKRQRASLQATHAAGLAAQQQAAQAGWTDEHGLWPDRRKYISY</sequence>
<feature type="compositionally biased region" description="Basic and acidic residues" evidence="1">
    <location>
        <begin position="77"/>
        <end position="88"/>
    </location>
</feature>
<dbReference type="RefSeq" id="XP_034235930.1">
    <property type="nucleotide sequence ID" value="XM_034380039.1"/>
</dbReference>
<evidence type="ECO:0000256" key="1">
    <source>
        <dbReference type="SAM" id="MobiDB-lite"/>
    </source>
</evidence>
<proteinExistence type="predicted"/>